<reference evidence="2" key="1">
    <citation type="journal article" date="2020" name="Fungal Divers.">
        <title>Resolving the Mortierellaceae phylogeny through synthesis of multi-gene phylogenetics and phylogenomics.</title>
        <authorList>
            <person name="Vandepol N."/>
            <person name="Liber J."/>
            <person name="Desiro A."/>
            <person name="Na H."/>
            <person name="Kennedy M."/>
            <person name="Barry K."/>
            <person name="Grigoriev I.V."/>
            <person name="Miller A.N."/>
            <person name="O'Donnell K."/>
            <person name="Stajich J.E."/>
            <person name="Bonito G."/>
        </authorList>
    </citation>
    <scope>NUCLEOTIDE SEQUENCE</scope>
    <source>
        <strain evidence="2">NRRL 28262</strain>
    </source>
</reference>
<sequence length="104" mass="11367">LPPCQVSSISQKVTIESNSNSVTFFPTLSISLLMILWPLDQWTWSPCRLKVLIAASCPPPHRSKRTSSLGPVSFATNPVIKPRTVLRSPHPAPALPSREKPSPS</sequence>
<name>A0AAD4H031_9FUNG</name>
<feature type="region of interest" description="Disordered" evidence="1">
    <location>
        <begin position="83"/>
        <end position="104"/>
    </location>
</feature>
<evidence type="ECO:0000256" key="1">
    <source>
        <dbReference type="SAM" id="MobiDB-lite"/>
    </source>
</evidence>
<dbReference type="EMBL" id="JAAAIL010004514">
    <property type="protein sequence ID" value="KAG0247654.1"/>
    <property type="molecule type" value="Genomic_DNA"/>
</dbReference>
<dbReference type="AlphaFoldDB" id="A0AAD4H031"/>
<accession>A0AAD4H031</accession>
<gene>
    <name evidence="2" type="ORF">BGZ95_008521</name>
</gene>
<evidence type="ECO:0000313" key="3">
    <source>
        <dbReference type="Proteomes" id="UP001194580"/>
    </source>
</evidence>
<protein>
    <submittedName>
        <fullName evidence="2">Uncharacterized protein</fullName>
    </submittedName>
</protein>
<comment type="caution">
    <text evidence="2">The sequence shown here is derived from an EMBL/GenBank/DDBJ whole genome shotgun (WGS) entry which is preliminary data.</text>
</comment>
<organism evidence="2 3">
    <name type="scientific">Linnemannia exigua</name>
    <dbReference type="NCBI Taxonomy" id="604196"/>
    <lineage>
        <taxon>Eukaryota</taxon>
        <taxon>Fungi</taxon>
        <taxon>Fungi incertae sedis</taxon>
        <taxon>Mucoromycota</taxon>
        <taxon>Mortierellomycotina</taxon>
        <taxon>Mortierellomycetes</taxon>
        <taxon>Mortierellales</taxon>
        <taxon>Mortierellaceae</taxon>
        <taxon>Linnemannia</taxon>
    </lineage>
</organism>
<keyword evidence="3" id="KW-1185">Reference proteome</keyword>
<evidence type="ECO:0000313" key="2">
    <source>
        <dbReference type="EMBL" id="KAG0247654.1"/>
    </source>
</evidence>
<dbReference type="Proteomes" id="UP001194580">
    <property type="component" value="Unassembled WGS sequence"/>
</dbReference>
<feature type="non-terminal residue" evidence="2">
    <location>
        <position position="104"/>
    </location>
</feature>
<feature type="non-terminal residue" evidence="2">
    <location>
        <position position="1"/>
    </location>
</feature>
<proteinExistence type="predicted"/>